<evidence type="ECO:0000313" key="2">
    <source>
        <dbReference type="EMBL" id="KAF6471533.1"/>
    </source>
</evidence>
<feature type="region of interest" description="Disordered" evidence="1">
    <location>
        <begin position="90"/>
        <end position="121"/>
    </location>
</feature>
<accession>A0A7J8HGW0</accession>
<reference evidence="2 3" key="1">
    <citation type="journal article" date="2020" name="Nature">
        <title>Six reference-quality genomes reveal evolution of bat adaptations.</title>
        <authorList>
            <person name="Jebb D."/>
            <person name="Huang Z."/>
            <person name="Pippel M."/>
            <person name="Hughes G.M."/>
            <person name="Lavrichenko K."/>
            <person name="Devanna P."/>
            <person name="Winkler S."/>
            <person name="Jermiin L.S."/>
            <person name="Skirmuntt E.C."/>
            <person name="Katzourakis A."/>
            <person name="Burkitt-Gray L."/>
            <person name="Ray D.A."/>
            <person name="Sullivan K.A.M."/>
            <person name="Roscito J.G."/>
            <person name="Kirilenko B.M."/>
            <person name="Davalos L.M."/>
            <person name="Corthals A.P."/>
            <person name="Power M.L."/>
            <person name="Jones G."/>
            <person name="Ransome R.D."/>
            <person name="Dechmann D.K.N."/>
            <person name="Locatelli A.G."/>
            <person name="Puechmaille S.J."/>
            <person name="Fedrigo O."/>
            <person name="Jarvis E.D."/>
            <person name="Hiller M."/>
            <person name="Vernes S.C."/>
            <person name="Myers E.W."/>
            <person name="Teeling E.C."/>
        </authorList>
    </citation>
    <scope>NUCLEOTIDE SEQUENCE [LARGE SCALE GENOMIC DNA]</scope>
    <source>
        <strain evidence="2">MMolMol1</strain>
        <tissue evidence="2">Muscle</tissue>
    </source>
</reference>
<name>A0A7J8HGW0_MOLMO</name>
<feature type="region of interest" description="Disordered" evidence="1">
    <location>
        <begin position="8"/>
        <end position="48"/>
    </location>
</feature>
<sequence>MACSLYVLPGEERADSRASLPIRHSSPQRGPTHGLIRPQLLPQGPIPNTVTLGVTAPTCGLGGTLRSSPWCGLPSPGAVDSRGRAVLRSRPSCALKASSSPPGSAQWAEDQPQGHISSKRQ</sequence>
<dbReference type="AlphaFoldDB" id="A0A7J8HGW0"/>
<organism evidence="2 3">
    <name type="scientific">Molossus molossus</name>
    <name type="common">Pallas' mastiff bat</name>
    <name type="synonym">Vespertilio molossus</name>
    <dbReference type="NCBI Taxonomy" id="27622"/>
    <lineage>
        <taxon>Eukaryota</taxon>
        <taxon>Metazoa</taxon>
        <taxon>Chordata</taxon>
        <taxon>Craniata</taxon>
        <taxon>Vertebrata</taxon>
        <taxon>Euteleostomi</taxon>
        <taxon>Mammalia</taxon>
        <taxon>Eutheria</taxon>
        <taxon>Laurasiatheria</taxon>
        <taxon>Chiroptera</taxon>
        <taxon>Yangochiroptera</taxon>
        <taxon>Molossidae</taxon>
        <taxon>Molossus</taxon>
    </lineage>
</organism>
<gene>
    <name evidence="2" type="ORF">HJG59_010924</name>
</gene>
<proteinExistence type="predicted"/>
<evidence type="ECO:0000313" key="3">
    <source>
        <dbReference type="Proteomes" id="UP000550707"/>
    </source>
</evidence>
<evidence type="ECO:0000256" key="1">
    <source>
        <dbReference type="SAM" id="MobiDB-lite"/>
    </source>
</evidence>
<dbReference type="Proteomes" id="UP000550707">
    <property type="component" value="Unassembled WGS sequence"/>
</dbReference>
<keyword evidence="3" id="KW-1185">Reference proteome</keyword>
<protein>
    <submittedName>
        <fullName evidence="2">Uncharacterized protein</fullName>
    </submittedName>
</protein>
<dbReference type="InParanoid" id="A0A7J8HGW0"/>
<comment type="caution">
    <text evidence="2">The sequence shown here is derived from an EMBL/GenBank/DDBJ whole genome shotgun (WGS) entry which is preliminary data.</text>
</comment>
<dbReference type="EMBL" id="JACASF010000006">
    <property type="protein sequence ID" value="KAF6471533.1"/>
    <property type="molecule type" value="Genomic_DNA"/>
</dbReference>